<dbReference type="EMBL" id="JAUDDW010000010">
    <property type="protein sequence ID" value="MDM8266328.1"/>
    <property type="molecule type" value="Genomic_DNA"/>
</dbReference>
<feature type="domain" description="HhH-GPD" evidence="5">
    <location>
        <begin position="36"/>
        <end position="193"/>
    </location>
</feature>
<keyword evidence="2" id="KW-0479">Metal-binding</keyword>
<dbReference type="Pfam" id="PF00730">
    <property type="entry name" value="HhH-GPD"/>
    <property type="match status" value="1"/>
</dbReference>
<dbReference type="InterPro" id="IPR011257">
    <property type="entry name" value="DNA_glycosylase"/>
</dbReference>
<keyword evidence="1" id="KW-0004">4Fe-4S</keyword>
<protein>
    <submittedName>
        <fullName evidence="6">Deoxyribonuclease I</fullName>
    </submittedName>
</protein>
<dbReference type="Gene3D" id="1.10.340.30">
    <property type="entry name" value="Hypothetical protein, domain 2"/>
    <property type="match status" value="1"/>
</dbReference>
<dbReference type="InterPro" id="IPR003265">
    <property type="entry name" value="HhH-GPD_domain"/>
</dbReference>
<sequence length="216" mass="24376">MQLTLIQLYEKIRASMGPSGWWPADSKEEIIIGAILIQNTNWQNADRALERLRQATALQPDRILALPTAQLHKLVRPAGFYRNKSRALVSVLGWLKRGNYDCPAICQYYGAQLRNELRRLRGVGPETADVLLTYIFDVPTFISDKYACTLFTCLGVSSLTDYRGLARRCSLPADFTPAMAKDFHGLIDEFGKVYFHSLSKFQESFLSGDRLIIPVG</sequence>
<name>A0ABT7UXA2_9LACO</name>
<evidence type="ECO:0000256" key="3">
    <source>
        <dbReference type="ARBA" id="ARBA00023004"/>
    </source>
</evidence>
<dbReference type="CDD" id="cd00056">
    <property type="entry name" value="ENDO3c"/>
    <property type="match status" value="1"/>
</dbReference>
<gene>
    <name evidence="6" type="ORF">QUW44_04000</name>
</gene>
<dbReference type="RefSeq" id="WP_289585982.1">
    <property type="nucleotide sequence ID" value="NZ_JAUDDW010000010.1"/>
</dbReference>
<keyword evidence="3" id="KW-0408">Iron</keyword>
<evidence type="ECO:0000313" key="6">
    <source>
        <dbReference type="EMBL" id="MDM8266328.1"/>
    </source>
</evidence>
<dbReference type="PIRSF" id="PIRSF001435">
    <property type="entry name" value="Nth"/>
    <property type="match status" value="1"/>
</dbReference>
<keyword evidence="7" id="KW-1185">Reference proteome</keyword>
<dbReference type="SUPFAM" id="SSF48150">
    <property type="entry name" value="DNA-glycosylase"/>
    <property type="match status" value="1"/>
</dbReference>
<dbReference type="Proteomes" id="UP001529343">
    <property type="component" value="Unassembled WGS sequence"/>
</dbReference>
<proteinExistence type="predicted"/>
<dbReference type="PANTHER" id="PTHR10359">
    <property type="entry name" value="A/G-SPECIFIC ADENINE GLYCOSYLASE/ENDONUCLEASE III"/>
    <property type="match status" value="1"/>
</dbReference>
<evidence type="ECO:0000256" key="1">
    <source>
        <dbReference type="ARBA" id="ARBA00022485"/>
    </source>
</evidence>
<evidence type="ECO:0000256" key="4">
    <source>
        <dbReference type="ARBA" id="ARBA00023014"/>
    </source>
</evidence>
<dbReference type="SMART" id="SM00478">
    <property type="entry name" value="ENDO3c"/>
    <property type="match status" value="1"/>
</dbReference>
<evidence type="ECO:0000259" key="5">
    <source>
        <dbReference type="SMART" id="SM00478"/>
    </source>
</evidence>
<reference evidence="7" key="1">
    <citation type="submission" date="2023-06" db="EMBL/GenBank/DDBJ databases">
        <title>Identification and characterization of horizontal gene transfer across gut microbiota members of farm animals based on homology search.</title>
        <authorList>
            <person name="Zeman M."/>
            <person name="Kubasova T."/>
            <person name="Jahodarova E."/>
            <person name="Nykrynova M."/>
            <person name="Rychlik I."/>
        </authorList>
    </citation>
    <scope>NUCLEOTIDE SEQUENCE [LARGE SCALE GENOMIC DNA]</scope>
    <source>
        <strain evidence="7">161_Gplus</strain>
    </source>
</reference>
<evidence type="ECO:0000256" key="2">
    <source>
        <dbReference type="ARBA" id="ARBA00022723"/>
    </source>
</evidence>
<accession>A0ABT7UXA2</accession>
<dbReference type="PANTHER" id="PTHR10359:SF19">
    <property type="entry name" value="DNA REPAIR GLYCOSYLASE MJ1434-RELATED"/>
    <property type="match status" value="1"/>
</dbReference>
<comment type="caution">
    <text evidence="6">The sequence shown here is derived from an EMBL/GenBank/DDBJ whole genome shotgun (WGS) entry which is preliminary data.</text>
</comment>
<reference evidence="6 7" key="2">
    <citation type="submission" date="2023-06" db="EMBL/GenBank/DDBJ databases">
        <authorList>
            <person name="Zeman M."/>
            <person name="Kubasova T."/>
            <person name="Jahodarova E."/>
            <person name="Nykrynova M."/>
            <person name="Rychlik I."/>
        </authorList>
    </citation>
    <scope>NUCLEOTIDE SEQUENCE [LARGE SCALE GENOMIC DNA]</scope>
    <source>
        <strain evidence="6 7">161_Gplus</strain>
    </source>
</reference>
<keyword evidence="4" id="KW-0411">Iron-sulfur</keyword>
<organism evidence="6 7">
    <name type="scientific">Limosilactobacillus pontis</name>
    <dbReference type="NCBI Taxonomy" id="35787"/>
    <lineage>
        <taxon>Bacteria</taxon>
        <taxon>Bacillati</taxon>
        <taxon>Bacillota</taxon>
        <taxon>Bacilli</taxon>
        <taxon>Lactobacillales</taxon>
        <taxon>Lactobacillaceae</taxon>
        <taxon>Limosilactobacillus</taxon>
    </lineage>
</organism>
<evidence type="ECO:0000313" key="7">
    <source>
        <dbReference type="Proteomes" id="UP001529343"/>
    </source>
</evidence>